<comment type="subcellular location">
    <subcellularLocation>
        <location evidence="2">Cytoplasm</location>
    </subcellularLocation>
    <subcellularLocation>
        <location evidence="1">Nucleus</location>
    </subcellularLocation>
</comment>
<evidence type="ECO:0000256" key="8">
    <source>
        <dbReference type="ARBA" id="ARBA00023242"/>
    </source>
</evidence>
<evidence type="ECO:0000256" key="7">
    <source>
        <dbReference type="ARBA" id="ARBA00022694"/>
    </source>
</evidence>
<evidence type="ECO:0000256" key="3">
    <source>
        <dbReference type="ARBA" id="ARBA00005043"/>
    </source>
</evidence>
<dbReference type="Proteomes" id="UP001164746">
    <property type="component" value="Chromosome 4"/>
</dbReference>
<dbReference type="EMBL" id="CP111015">
    <property type="protein sequence ID" value="WAR02152.1"/>
    <property type="molecule type" value="Genomic_DNA"/>
</dbReference>
<comment type="pathway">
    <text evidence="3">tRNA modification; 5-methoxycarbonylmethyl-2-thiouridine-tRNA biosynthesis.</text>
</comment>
<gene>
    <name evidence="11" type="ORF">MAR_008710</name>
</gene>
<feature type="signal peptide" evidence="10">
    <location>
        <begin position="1"/>
        <end position="20"/>
    </location>
</feature>
<dbReference type="Gene3D" id="3.40.50.300">
    <property type="entry name" value="P-loop containing nucleotide triphosphate hydrolases"/>
    <property type="match status" value="1"/>
</dbReference>
<name>A0ABY7DWQ4_MYAAR</name>
<proteinExistence type="inferred from homology"/>
<dbReference type="PANTHER" id="PTHR12896:SF1">
    <property type="entry name" value="ELONGATOR COMPLEX PROTEIN 4"/>
    <property type="match status" value="1"/>
</dbReference>
<keyword evidence="7" id="KW-0819">tRNA processing</keyword>
<comment type="similarity">
    <text evidence="4">Belongs to the ELP4 family.</text>
</comment>
<keyword evidence="12" id="KW-1185">Reference proteome</keyword>
<evidence type="ECO:0000313" key="11">
    <source>
        <dbReference type="EMBL" id="WAR02152.1"/>
    </source>
</evidence>
<protein>
    <recommendedName>
        <fullName evidence="5">Elongator complex protein 4</fullName>
    </recommendedName>
</protein>
<keyword evidence="10" id="KW-0732">Signal</keyword>
<accession>A0ABY7DWQ4</accession>
<feature type="region of interest" description="Disordered" evidence="9">
    <location>
        <begin position="483"/>
        <end position="515"/>
    </location>
</feature>
<evidence type="ECO:0000256" key="10">
    <source>
        <dbReference type="SAM" id="SignalP"/>
    </source>
</evidence>
<evidence type="ECO:0000256" key="4">
    <source>
        <dbReference type="ARBA" id="ARBA00007573"/>
    </source>
</evidence>
<dbReference type="PANTHER" id="PTHR12896">
    <property type="entry name" value="PAX6 NEIGHBOR PROTEIN PAXNEB"/>
    <property type="match status" value="1"/>
</dbReference>
<dbReference type="Pfam" id="PF05625">
    <property type="entry name" value="PAXNEB"/>
    <property type="match status" value="1"/>
</dbReference>
<keyword evidence="6" id="KW-0963">Cytoplasm</keyword>
<dbReference type="InterPro" id="IPR027417">
    <property type="entry name" value="P-loop_NTPase"/>
</dbReference>
<reference evidence="11" key="1">
    <citation type="submission" date="2022-11" db="EMBL/GenBank/DDBJ databases">
        <title>Centuries of genome instability and evolution in soft-shell clam transmissible cancer (bioRxiv).</title>
        <authorList>
            <person name="Hart S.F.M."/>
            <person name="Yonemitsu M.A."/>
            <person name="Giersch R.M."/>
            <person name="Beal B.F."/>
            <person name="Arriagada G."/>
            <person name="Davis B.W."/>
            <person name="Ostrander E.A."/>
            <person name="Goff S.P."/>
            <person name="Metzger M.J."/>
        </authorList>
    </citation>
    <scope>NUCLEOTIDE SEQUENCE</scope>
    <source>
        <strain evidence="11">MELC-2E11</strain>
        <tissue evidence="11">Siphon/mantle</tissue>
    </source>
</reference>
<evidence type="ECO:0000256" key="6">
    <source>
        <dbReference type="ARBA" id="ARBA00022490"/>
    </source>
</evidence>
<evidence type="ECO:0000256" key="9">
    <source>
        <dbReference type="SAM" id="MobiDB-lite"/>
    </source>
</evidence>
<organism evidence="11 12">
    <name type="scientific">Mya arenaria</name>
    <name type="common">Soft-shell clam</name>
    <dbReference type="NCBI Taxonomy" id="6604"/>
    <lineage>
        <taxon>Eukaryota</taxon>
        <taxon>Metazoa</taxon>
        <taxon>Spiralia</taxon>
        <taxon>Lophotrochozoa</taxon>
        <taxon>Mollusca</taxon>
        <taxon>Bivalvia</taxon>
        <taxon>Autobranchia</taxon>
        <taxon>Heteroconchia</taxon>
        <taxon>Euheterodonta</taxon>
        <taxon>Imparidentia</taxon>
        <taxon>Neoheterodontei</taxon>
        <taxon>Myida</taxon>
        <taxon>Myoidea</taxon>
        <taxon>Myidae</taxon>
        <taxon>Mya</taxon>
    </lineage>
</organism>
<keyword evidence="8" id="KW-0539">Nucleus</keyword>
<evidence type="ECO:0000313" key="12">
    <source>
        <dbReference type="Proteomes" id="UP001164746"/>
    </source>
</evidence>
<dbReference type="InterPro" id="IPR008728">
    <property type="entry name" value="Elongator_complex_protein_4"/>
</dbReference>
<evidence type="ECO:0000256" key="1">
    <source>
        <dbReference type="ARBA" id="ARBA00004123"/>
    </source>
</evidence>
<evidence type="ECO:0000256" key="5">
    <source>
        <dbReference type="ARBA" id="ARBA00020265"/>
    </source>
</evidence>
<dbReference type="CDD" id="cd19494">
    <property type="entry name" value="Elp4"/>
    <property type="match status" value="1"/>
</dbReference>
<feature type="chain" id="PRO_5046644053" description="Elongator complex protein 4" evidence="10">
    <location>
        <begin position="21"/>
        <end position="515"/>
    </location>
</feature>
<evidence type="ECO:0000256" key="2">
    <source>
        <dbReference type="ARBA" id="ARBA00004496"/>
    </source>
</evidence>
<sequence length="515" mass="56827">MEVGIIPIPILIRHLGLVLSTTEVETAAETTAAAVATATGENKVCIDILLPDHFCRVQAQRAITVIDASSRVVCQHTMSMLTHPCQATSLDYRATYQSILNEVKFNYTEFVKGKPAYFKRFLNQGVTCPCRNIGIEMTTSFQKKARGKVLQIPGAKPSLYNNQLLVSTGIPSLDQLLGGGLAVGTVMLVEEDTFGSYARLLLKYFCAESVMTGHSLMVSSADNDPDQLLKELPRPILDDPGVKEEANITVGEDDSMKIAWRYRHLPKFQSSSTAVKFGHYYDLSKTMEDDLVSTINVKMIGSEDIMQSPACNNHNPKYLHLLKSIQECIEVGGFGTSATPEKRNILRIAMHSLGSPLWGENGGLQPDDHYDPSLIKFLLGLRAILRSSFGVCVVTIPTHLFCDKAFINRVERMCDTVVHLDSFVGSEREKNPAYKEYHGLFNIKKLPSLNTLVCHMPESLDLAFKLRRKKFVIEKLHLPPDLSETASRSQEDPVPKLAAGSSCGTGGSGKSKLDF</sequence>